<dbReference type="KEGG" id="psq:PUNSTDRAFT_138587"/>
<dbReference type="HOGENOM" id="CLU_422802_0_0_1"/>
<dbReference type="GO" id="GO:0005737">
    <property type="term" value="C:cytoplasm"/>
    <property type="evidence" value="ECO:0007669"/>
    <property type="project" value="UniProtKB-SubCell"/>
</dbReference>
<comment type="function">
    <text evidence="1">May be involved in a process influencing telomere capping.</text>
</comment>
<reference evidence="11" key="1">
    <citation type="journal article" date="2012" name="Science">
        <title>The Paleozoic origin of enzymatic lignin decomposition reconstructed from 31 fungal genomes.</title>
        <authorList>
            <person name="Floudas D."/>
            <person name="Binder M."/>
            <person name="Riley R."/>
            <person name="Barry K."/>
            <person name="Blanchette R.A."/>
            <person name="Henrissat B."/>
            <person name="Martinez A.T."/>
            <person name="Otillar R."/>
            <person name="Spatafora J.W."/>
            <person name="Yadav J.S."/>
            <person name="Aerts A."/>
            <person name="Benoit I."/>
            <person name="Boyd A."/>
            <person name="Carlson A."/>
            <person name="Copeland A."/>
            <person name="Coutinho P.M."/>
            <person name="de Vries R.P."/>
            <person name="Ferreira P."/>
            <person name="Findley K."/>
            <person name="Foster B."/>
            <person name="Gaskell J."/>
            <person name="Glotzer D."/>
            <person name="Gorecki P."/>
            <person name="Heitman J."/>
            <person name="Hesse C."/>
            <person name="Hori C."/>
            <person name="Igarashi K."/>
            <person name="Jurgens J.A."/>
            <person name="Kallen N."/>
            <person name="Kersten P."/>
            <person name="Kohler A."/>
            <person name="Kuees U."/>
            <person name="Kumar T.K.A."/>
            <person name="Kuo A."/>
            <person name="LaButti K."/>
            <person name="Larrondo L.F."/>
            <person name="Lindquist E."/>
            <person name="Ling A."/>
            <person name="Lombard V."/>
            <person name="Lucas S."/>
            <person name="Lundell T."/>
            <person name="Martin R."/>
            <person name="McLaughlin D.J."/>
            <person name="Morgenstern I."/>
            <person name="Morin E."/>
            <person name="Murat C."/>
            <person name="Nagy L.G."/>
            <person name="Nolan M."/>
            <person name="Ohm R.A."/>
            <person name="Patyshakuliyeva A."/>
            <person name="Rokas A."/>
            <person name="Ruiz-Duenas F.J."/>
            <person name="Sabat G."/>
            <person name="Salamov A."/>
            <person name="Samejima M."/>
            <person name="Schmutz J."/>
            <person name="Slot J.C."/>
            <person name="St John F."/>
            <person name="Stenlid J."/>
            <person name="Sun H."/>
            <person name="Sun S."/>
            <person name="Syed K."/>
            <person name="Tsang A."/>
            <person name="Wiebenga A."/>
            <person name="Young D."/>
            <person name="Pisabarro A."/>
            <person name="Eastwood D.C."/>
            <person name="Martin F."/>
            <person name="Cullen D."/>
            <person name="Grigoriev I.V."/>
            <person name="Hibbett D.S."/>
        </authorList>
    </citation>
    <scope>NUCLEOTIDE SEQUENCE [LARGE SCALE GENOMIC DNA]</scope>
    <source>
        <strain evidence="11">HHB-11173 SS5</strain>
    </source>
</reference>
<evidence type="ECO:0000256" key="3">
    <source>
        <dbReference type="ARBA" id="ARBA00004496"/>
    </source>
</evidence>
<name>R7S2B8_PUNST</name>
<evidence type="ECO:0000256" key="4">
    <source>
        <dbReference type="ARBA" id="ARBA00009461"/>
    </source>
</evidence>
<dbReference type="PANTHER" id="PTHR41391">
    <property type="entry name" value="RESTRICTION OF TELOMERE CAPPING PROTEIN 4"/>
    <property type="match status" value="1"/>
</dbReference>
<accession>R7S2B8</accession>
<evidence type="ECO:0000313" key="10">
    <source>
        <dbReference type="EMBL" id="EIN04545.1"/>
    </source>
</evidence>
<feature type="region of interest" description="Disordered" evidence="8">
    <location>
        <begin position="30"/>
        <end position="53"/>
    </location>
</feature>
<evidence type="ECO:0000256" key="2">
    <source>
        <dbReference type="ARBA" id="ARBA00004123"/>
    </source>
</evidence>
<organism evidence="10 11">
    <name type="scientific">Punctularia strigosozonata (strain HHB-11173)</name>
    <name type="common">White-rot fungus</name>
    <dbReference type="NCBI Taxonomy" id="741275"/>
    <lineage>
        <taxon>Eukaryota</taxon>
        <taxon>Fungi</taxon>
        <taxon>Dikarya</taxon>
        <taxon>Basidiomycota</taxon>
        <taxon>Agaricomycotina</taxon>
        <taxon>Agaricomycetes</taxon>
        <taxon>Corticiales</taxon>
        <taxon>Punctulariaceae</taxon>
        <taxon>Punctularia</taxon>
    </lineage>
</organism>
<feature type="compositionally biased region" description="Polar residues" evidence="8">
    <location>
        <begin position="631"/>
        <end position="648"/>
    </location>
</feature>
<evidence type="ECO:0000256" key="8">
    <source>
        <dbReference type="SAM" id="MobiDB-lite"/>
    </source>
</evidence>
<feature type="region of interest" description="Disordered" evidence="8">
    <location>
        <begin position="627"/>
        <end position="648"/>
    </location>
</feature>
<dbReference type="SMART" id="SM01312">
    <property type="entry name" value="RTC4"/>
    <property type="match status" value="1"/>
</dbReference>
<comment type="subcellular location">
    <subcellularLocation>
        <location evidence="3">Cytoplasm</location>
    </subcellularLocation>
    <subcellularLocation>
        <location evidence="2">Nucleus</location>
    </subcellularLocation>
</comment>
<comment type="similarity">
    <text evidence="4">Belongs to the RTC4 family.</text>
</comment>
<dbReference type="RefSeq" id="XP_007388340.1">
    <property type="nucleotide sequence ID" value="XM_007388278.1"/>
</dbReference>
<dbReference type="EMBL" id="JH687554">
    <property type="protein sequence ID" value="EIN04545.1"/>
    <property type="molecule type" value="Genomic_DNA"/>
</dbReference>
<keyword evidence="6" id="KW-0963">Cytoplasm</keyword>
<evidence type="ECO:0000256" key="6">
    <source>
        <dbReference type="ARBA" id="ARBA00022490"/>
    </source>
</evidence>
<proteinExistence type="inferred from homology"/>
<feature type="compositionally biased region" description="Polar residues" evidence="8">
    <location>
        <begin position="30"/>
        <end position="42"/>
    </location>
</feature>
<evidence type="ECO:0000259" key="9">
    <source>
        <dbReference type="SMART" id="SM01312"/>
    </source>
</evidence>
<dbReference type="PANTHER" id="PTHR41391:SF1">
    <property type="entry name" value="RESTRICTION OF TELOMERE CAPPING PROTEIN 4"/>
    <property type="match status" value="1"/>
</dbReference>
<evidence type="ECO:0000256" key="1">
    <source>
        <dbReference type="ARBA" id="ARBA00002738"/>
    </source>
</evidence>
<dbReference type="InterPro" id="IPR028094">
    <property type="entry name" value="RTC4_C"/>
</dbReference>
<gene>
    <name evidence="10" type="ORF">PUNSTDRAFT_138587</name>
</gene>
<dbReference type="GO" id="GO:0005634">
    <property type="term" value="C:nucleus"/>
    <property type="evidence" value="ECO:0007669"/>
    <property type="project" value="UniProtKB-SubCell"/>
</dbReference>
<evidence type="ECO:0000256" key="7">
    <source>
        <dbReference type="ARBA" id="ARBA00023242"/>
    </source>
</evidence>
<protein>
    <recommendedName>
        <fullName evidence="5">Restriction of telomere capping protein 4</fullName>
    </recommendedName>
</protein>
<evidence type="ECO:0000256" key="5">
    <source>
        <dbReference type="ARBA" id="ARBA00015162"/>
    </source>
</evidence>
<keyword evidence="11" id="KW-1185">Reference proteome</keyword>
<dbReference type="GeneID" id="18880110"/>
<dbReference type="Proteomes" id="UP000054196">
    <property type="component" value="Unassembled WGS sequence"/>
</dbReference>
<evidence type="ECO:0000313" key="11">
    <source>
        <dbReference type="Proteomes" id="UP000054196"/>
    </source>
</evidence>
<keyword evidence="7" id="KW-0539">Nucleus</keyword>
<dbReference type="AlphaFoldDB" id="R7S2B8"/>
<dbReference type="OrthoDB" id="128308at2759"/>
<dbReference type="InterPro" id="IPR039024">
    <property type="entry name" value="RTC4"/>
</dbReference>
<dbReference type="Pfam" id="PF14474">
    <property type="entry name" value="RTC4"/>
    <property type="match status" value="1"/>
</dbReference>
<sequence>MRYCIDDCAAWQISQKRSCKVKNHIKRAQELSQSTSSKSRAGSTPLHVADTGIDQTGRVADRDAWYDGSKPLAPEHYDAQKRAEDAYVTRSTRVAEQKAAEESAKKNLSLVVWAEEGRLAKRLSLRCSNWPFFVLGDCPLSVRQTLGLPADIDVVETYVVGSHQWEAQTMDFSRDVSDSDILLYRICGVGDGISMSQEILSISYQGKPKKRPANFGDLTLSPARSIRPRITPLTYGILPKTPHQPPCLTDHSSTVTPALSTGSDSPAASPLLISSSDLDSVSDPFTMAACAEVGGVSRRLSPASGPPLPSAVPCQSKPEIIDLTEDSLEPTSKRSLWPLRSLKAMEKGFQKLDGLGGTLQQRFRVAFPNCGEHVKEDIEKANGLWKNLVQVVERRLSLEKTSIKACEITSQQDSTALTIHTCSYCSGQFPARPSTPLLYLQRSLLSGSTQSSSATLTFCIRHALEARYERQTPPWPMEINWADLGPRVEALRSKLEVIWSNPMNSEFYDSALSIHRRGAREVIGSGSSGYFGEKGAAIMGTVIRFLFDHGPAGMISSGLSIPDLVLHIMIPETALLLAQQDLGLNREAAARILKMSKQYGDIFHQDDDADEDLPYSLALVQRASIARADETPSSTQSSCITSQPSSPA</sequence>
<feature type="domain" description="Restriction of telomere capping protein 4 C-terminal" evidence="9">
    <location>
        <begin position="497"/>
        <end position="606"/>
    </location>
</feature>